<reference evidence="6" key="1">
    <citation type="journal article" date="2020" name="Stud. Mycol.">
        <title>101 Dothideomycetes genomes: a test case for predicting lifestyles and emergence of pathogens.</title>
        <authorList>
            <person name="Haridas S."/>
            <person name="Albert R."/>
            <person name="Binder M."/>
            <person name="Bloem J."/>
            <person name="Labutti K."/>
            <person name="Salamov A."/>
            <person name="Andreopoulos B."/>
            <person name="Baker S."/>
            <person name="Barry K."/>
            <person name="Bills G."/>
            <person name="Bluhm B."/>
            <person name="Cannon C."/>
            <person name="Castanera R."/>
            <person name="Culley D."/>
            <person name="Daum C."/>
            <person name="Ezra D."/>
            <person name="Gonzalez J."/>
            <person name="Henrissat B."/>
            <person name="Kuo A."/>
            <person name="Liang C."/>
            <person name="Lipzen A."/>
            <person name="Lutzoni F."/>
            <person name="Magnuson J."/>
            <person name="Mondo S."/>
            <person name="Nolan M."/>
            <person name="Ohm R."/>
            <person name="Pangilinan J."/>
            <person name="Park H.-J."/>
            <person name="Ramirez L."/>
            <person name="Alfaro M."/>
            <person name="Sun H."/>
            <person name="Tritt A."/>
            <person name="Yoshinaga Y."/>
            <person name="Zwiers L.-H."/>
            <person name="Turgeon B."/>
            <person name="Goodwin S."/>
            <person name="Spatafora J."/>
            <person name="Crous P."/>
            <person name="Grigoriev I."/>
        </authorList>
    </citation>
    <scope>NUCLEOTIDE SEQUENCE</scope>
    <source>
        <strain evidence="6">CBS 627.86</strain>
    </source>
</reference>
<dbReference type="InterPro" id="IPR059065">
    <property type="entry name" value="Ig_Tag1-like_4th"/>
</dbReference>
<keyword evidence="7" id="KW-1185">Reference proteome</keyword>
<dbReference type="Proteomes" id="UP000799770">
    <property type="component" value="Unassembled WGS sequence"/>
</dbReference>
<dbReference type="AlphaFoldDB" id="A0A6A5ZEP3"/>
<evidence type="ECO:0000259" key="5">
    <source>
        <dbReference type="Pfam" id="PF26153"/>
    </source>
</evidence>
<dbReference type="Pfam" id="PF26174">
    <property type="entry name" value="LEA-2_1"/>
    <property type="match status" value="1"/>
</dbReference>
<name>A0A6A5ZEP3_9PLEO</name>
<keyword evidence="2" id="KW-0472">Membrane</keyword>
<accession>A0A6A5ZEP3</accession>
<feature type="transmembrane region" description="Helical" evidence="2">
    <location>
        <begin position="88"/>
        <end position="108"/>
    </location>
</feature>
<feature type="domain" description="Tag1 C-terminal" evidence="3">
    <location>
        <begin position="471"/>
        <end position="585"/>
    </location>
</feature>
<feature type="compositionally biased region" description="Low complexity" evidence="1">
    <location>
        <begin position="63"/>
        <end position="77"/>
    </location>
</feature>
<dbReference type="PANTHER" id="PTHR35895:SF3">
    <property type="entry name" value="PRE-RRNA PROCESSING PROTEIN"/>
    <property type="match status" value="1"/>
</dbReference>
<evidence type="ECO:0000256" key="1">
    <source>
        <dbReference type="SAM" id="MobiDB-lite"/>
    </source>
</evidence>
<dbReference type="PANTHER" id="PTHR35895">
    <property type="entry name" value="CHROMOSOME 16, WHOLE GENOME SHOTGUN SEQUENCE"/>
    <property type="match status" value="1"/>
</dbReference>
<dbReference type="Pfam" id="PF26150">
    <property type="entry name" value="LEA-2_4"/>
    <property type="match status" value="1"/>
</dbReference>
<keyword evidence="2" id="KW-0812">Transmembrane</keyword>
<dbReference type="Pfam" id="PF22786">
    <property type="entry name" value="Tag1_C"/>
    <property type="match status" value="1"/>
</dbReference>
<feature type="domain" description="Tag1-like fifth Ig-like" evidence="5">
    <location>
        <begin position="774"/>
        <end position="885"/>
    </location>
</feature>
<evidence type="ECO:0000313" key="6">
    <source>
        <dbReference type="EMBL" id="KAF2117706.1"/>
    </source>
</evidence>
<dbReference type="Pfam" id="PF26153">
    <property type="entry name" value="LEA-2L_5"/>
    <property type="match status" value="1"/>
</dbReference>
<protein>
    <recommendedName>
        <fullName evidence="8">Pre-rRNA processing protein</fullName>
    </recommendedName>
</protein>
<dbReference type="InterPro" id="IPR046368">
    <property type="entry name" value="Tag1"/>
</dbReference>
<gene>
    <name evidence="6" type="ORF">BDV96DRAFT_489826</name>
</gene>
<dbReference type="EMBL" id="ML977318">
    <property type="protein sequence ID" value="KAF2117706.1"/>
    <property type="molecule type" value="Genomic_DNA"/>
</dbReference>
<keyword evidence="2" id="KW-1133">Transmembrane helix</keyword>
<dbReference type="Gene3D" id="2.60.40.1820">
    <property type="match status" value="1"/>
</dbReference>
<dbReference type="InterPro" id="IPR055011">
    <property type="entry name" value="Tag1_C"/>
</dbReference>
<dbReference type="InterPro" id="IPR059066">
    <property type="entry name" value="Ig_Tag1-like_5th"/>
</dbReference>
<evidence type="ECO:0008006" key="8">
    <source>
        <dbReference type="Google" id="ProtNLM"/>
    </source>
</evidence>
<feature type="domain" description="Tag1-like fourth Ig-like" evidence="4">
    <location>
        <begin position="625"/>
        <end position="739"/>
    </location>
</feature>
<feature type="region of interest" description="Disordered" evidence="1">
    <location>
        <begin position="752"/>
        <end position="778"/>
    </location>
</feature>
<sequence length="897" mass="96989">METPDGPWASTRTPSERPASAKSARSSRSARSHPSSRTTEETPLLARDDRSDDAEETERTPATTSLLRSLSGSSTSGKTPFWKKRWPSILALFILCIVVVLIMLGFLATEGIEEYAMQAADFQPTKLSLDSLTKTGVKIHVEGDFTMDASKVKKKSVRAFGKFGTWVAREAESGPSSVDVYLPEYGNVLLGTATVPGIKVNIRNGHTTHISFLSDVEPGSFETLRDLANDYMDGNLGQIRLKGKATIPLKSGLINIGKQTIEQSLVFQGDRLPSLPGYDIKKLNLREAKHGRKGMGADASVVVTNEFPVDITLPAVAVDVLVDGCQPDQQIMVGTAGTPKIHVEPKTDIHVNVTGNVERLPDALTKACPNSLKSPLDSLLGDYMHGEPANLYINCCNFPDPETPDWARDLLQDIQVRVPFAGKKMGNLIKNFSLADVHFGLPDPFADPGTPEAAPKISAVIVVDINLPDEMNFPLDVEGVKADADIYYHGTKFGKLNLKKWQHANSTRIDAHGEEKASLLVQSDIKNAPIDILDDDTFTDVIQALLLGSKPVILQVKAAVSVGVDTPVGKFAVAEIPAEGEVPVKLRHPFWTVPFGLIANLYGPAIGKGKHDGDDGGKGMSALYPKLYNLSITDTSPTSITLEALVNITNPTNYSATVPYFNINILVNGSILAQATAKDVYVKPGNNSNIVVSAVWDPSTNSGENGTAVGKEFLSQYISGYNTTLTLQTHDKTIPSQPALGRALSFIPITFPTPSLRKKKPDDDEGDEPSDPDKDTKPHFIHSATMHLISSTAIFELLSPFSTTTLYLTYLNATSFYEGHPAGKIDYQLPIKVPPGLTTTPRLPVDWSLGSVGFDAIKKALGGTLRLSAYADVGVRIGQWRQDVWFRGGAIGAHVRP</sequence>
<evidence type="ECO:0000313" key="7">
    <source>
        <dbReference type="Proteomes" id="UP000799770"/>
    </source>
</evidence>
<evidence type="ECO:0000256" key="2">
    <source>
        <dbReference type="SAM" id="Phobius"/>
    </source>
</evidence>
<dbReference type="GO" id="GO:0000329">
    <property type="term" value="C:fungal-type vacuole membrane"/>
    <property type="evidence" value="ECO:0007669"/>
    <property type="project" value="InterPro"/>
</dbReference>
<dbReference type="SUPFAM" id="SSF117070">
    <property type="entry name" value="LEA14-like"/>
    <property type="match status" value="1"/>
</dbReference>
<evidence type="ECO:0000259" key="3">
    <source>
        <dbReference type="Pfam" id="PF22786"/>
    </source>
</evidence>
<feature type="compositionally biased region" description="Low complexity" evidence="1">
    <location>
        <begin position="16"/>
        <end position="37"/>
    </location>
</feature>
<feature type="region of interest" description="Disordered" evidence="1">
    <location>
        <begin position="1"/>
        <end position="79"/>
    </location>
</feature>
<dbReference type="OrthoDB" id="5596576at2759"/>
<evidence type="ECO:0000259" key="4">
    <source>
        <dbReference type="Pfam" id="PF26150"/>
    </source>
</evidence>
<proteinExistence type="predicted"/>
<organism evidence="6 7">
    <name type="scientific">Lophiotrema nucula</name>
    <dbReference type="NCBI Taxonomy" id="690887"/>
    <lineage>
        <taxon>Eukaryota</taxon>
        <taxon>Fungi</taxon>
        <taxon>Dikarya</taxon>
        <taxon>Ascomycota</taxon>
        <taxon>Pezizomycotina</taxon>
        <taxon>Dothideomycetes</taxon>
        <taxon>Pleosporomycetidae</taxon>
        <taxon>Pleosporales</taxon>
        <taxon>Lophiotremataceae</taxon>
        <taxon>Lophiotrema</taxon>
    </lineage>
</organism>